<evidence type="ECO:0000256" key="1">
    <source>
        <dbReference type="ARBA" id="ARBA00023186"/>
    </source>
</evidence>
<dbReference type="InterPro" id="IPR050289">
    <property type="entry name" value="TorD/DmsD_chaperones"/>
</dbReference>
<name>A0A419W0P8_9EURY</name>
<dbReference type="InterPro" id="IPR020945">
    <property type="entry name" value="DMSO/NO3_reduct_chaperone"/>
</dbReference>
<feature type="compositionally biased region" description="Basic and acidic residues" evidence="2">
    <location>
        <begin position="120"/>
        <end position="139"/>
    </location>
</feature>
<keyword evidence="1" id="KW-0143">Chaperone</keyword>
<dbReference type="EMBL" id="RAPO01000004">
    <property type="protein sequence ID" value="RKD89046.1"/>
    <property type="molecule type" value="Genomic_DNA"/>
</dbReference>
<dbReference type="OrthoDB" id="205472at2157"/>
<evidence type="ECO:0000313" key="4">
    <source>
        <dbReference type="Proteomes" id="UP000283805"/>
    </source>
</evidence>
<reference evidence="3 4" key="1">
    <citation type="submission" date="2018-09" db="EMBL/GenBank/DDBJ databases">
        <title>Genomic Encyclopedia of Archaeal and Bacterial Type Strains, Phase II (KMG-II): from individual species to whole genera.</title>
        <authorList>
            <person name="Goeker M."/>
        </authorList>
    </citation>
    <scope>NUCLEOTIDE SEQUENCE [LARGE SCALE GENOMIC DNA]</scope>
    <source>
        <strain evidence="3 4">DSM 13151</strain>
    </source>
</reference>
<dbReference type="InterPro" id="IPR036411">
    <property type="entry name" value="TorD-like_sf"/>
</dbReference>
<organism evidence="3 4">
    <name type="scientific">Halopiger aswanensis</name>
    <dbReference type="NCBI Taxonomy" id="148449"/>
    <lineage>
        <taxon>Archaea</taxon>
        <taxon>Methanobacteriati</taxon>
        <taxon>Methanobacteriota</taxon>
        <taxon>Stenosarchaea group</taxon>
        <taxon>Halobacteria</taxon>
        <taxon>Halobacteriales</taxon>
        <taxon>Natrialbaceae</taxon>
        <taxon>Halopiger</taxon>
    </lineage>
</organism>
<dbReference type="SUPFAM" id="SSF89155">
    <property type="entry name" value="TorD-like"/>
    <property type="match status" value="1"/>
</dbReference>
<dbReference type="PANTHER" id="PTHR34227:SF1">
    <property type="entry name" value="DIMETHYL SULFOXIDE REDUCTASE CHAPERONE-RELATED"/>
    <property type="match status" value="1"/>
</dbReference>
<dbReference type="Gene3D" id="1.10.3480.10">
    <property type="entry name" value="TorD-like"/>
    <property type="match status" value="1"/>
</dbReference>
<dbReference type="Proteomes" id="UP000283805">
    <property type="component" value="Unassembled WGS sequence"/>
</dbReference>
<accession>A0A419W0P8</accession>
<proteinExistence type="predicted"/>
<evidence type="ECO:0000313" key="3">
    <source>
        <dbReference type="EMBL" id="RKD89046.1"/>
    </source>
</evidence>
<feature type="region of interest" description="Disordered" evidence="2">
    <location>
        <begin position="118"/>
        <end position="142"/>
    </location>
</feature>
<gene>
    <name evidence="3" type="ORF">ATJ93_3868</name>
</gene>
<dbReference type="RefSeq" id="WP_120246207.1">
    <property type="nucleotide sequence ID" value="NZ_RAPO01000004.1"/>
</dbReference>
<feature type="region of interest" description="Disordered" evidence="2">
    <location>
        <begin position="1"/>
        <end position="40"/>
    </location>
</feature>
<comment type="caution">
    <text evidence="3">The sequence shown here is derived from an EMBL/GenBank/DDBJ whole genome shotgun (WGS) entry which is preliminary data.</text>
</comment>
<evidence type="ECO:0000256" key="2">
    <source>
        <dbReference type="SAM" id="MobiDB-lite"/>
    </source>
</evidence>
<keyword evidence="4" id="KW-1185">Reference proteome</keyword>
<protein>
    <submittedName>
        <fullName evidence="3">TorA maturation chaperone TorD</fullName>
    </submittedName>
</protein>
<sequence length="259" mass="26858">MTPTDSNSERTGDAEAAAPCGVDPDSESASDSGPALEPGGIADARATLYELLAAAFDGEVDVLATAIEDGALVDVAATLPIGSEPDALGRTAVDADALSIAYDNLFVVPGPRYVPPIASAHRDRPSESFESDSPFHDEGAAGELLGDPAAAMASLYDRAGFRPERGDFPDHVAAQLEFLAATTRAAALRRDRGDEDAAERFERLQDETLTQLGWLDSFHEAVADADGDGVFAATAALARTAAAWHARDLDGDGTDAETG</sequence>
<dbReference type="AlphaFoldDB" id="A0A419W0P8"/>
<dbReference type="Pfam" id="PF02613">
    <property type="entry name" value="Nitrate_red_del"/>
    <property type="match status" value="1"/>
</dbReference>
<dbReference type="PANTHER" id="PTHR34227">
    <property type="entry name" value="CHAPERONE PROTEIN YCDY"/>
    <property type="match status" value="1"/>
</dbReference>